<keyword evidence="1" id="KW-0472">Membrane</keyword>
<feature type="transmembrane region" description="Helical" evidence="1">
    <location>
        <begin position="50"/>
        <end position="69"/>
    </location>
</feature>
<protein>
    <recommendedName>
        <fullName evidence="4">Phage abortive infection protein</fullName>
    </recommendedName>
</protein>
<organism evidence="2 3">
    <name type="scientific">Shewanella chilikensis</name>
    <dbReference type="NCBI Taxonomy" id="558541"/>
    <lineage>
        <taxon>Bacteria</taxon>
        <taxon>Pseudomonadati</taxon>
        <taxon>Pseudomonadota</taxon>
        <taxon>Gammaproteobacteria</taxon>
        <taxon>Alteromonadales</taxon>
        <taxon>Shewanellaceae</taxon>
        <taxon>Shewanella</taxon>
    </lineage>
</organism>
<keyword evidence="1" id="KW-0812">Transmembrane</keyword>
<proteinExistence type="predicted"/>
<dbReference type="AlphaFoldDB" id="A0A6G7LMX8"/>
<evidence type="ECO:0000313" key="3">
    <source>
        <dbReference type="Proteomes" id="UP000502117"/>
    </source>
</evidence>
<keyword evidence="1" id="KW-1133">Transmembrane helix</keyword>
<evidence type="ECO:0000256" key="1">
    <source>
        <dbReference type="SAM" id="Phobius"/>
    </source>
</evidence>
<gene>
    <name evidence="2" type="ORF">GII14_02505</name>
</gene>
<reference evidence="2 3" key="1">
    <citation type="submission" date="2019-11" db="EMBL/GenBank/DDBJ databases">
        <title>Complete Genome Sequence of Shewanella chilikensis Strain DC57, Isolated from Corroded Seal Rings at a floating production facility in Australia.</title>
        <authorList>
            <person name="Salgar-Chaparro S.J."/>
            <person name="Castillo-Villamizar G.A."/>
            <person name="Poehlein A."/>
            <person name="Daniel R."/>
            <person name="Machuca L."/>
        </authorList>
    </citation>
    <scope>NUCLEOTIDE SEQUENCE [LARGE SCALE GENOMIC DNA]</scope>
    <source>
        <strain evidence="2 3">DC57</strain>
    </source>
</reference>
<sequence>MNMKFYQKPWFIFGLIAAIFLIYGLALENGWWILKGKDDGQLGTFGDSWGMLTSLFSALAFGGLMITIWQQQEELGLTRKEMKDQQFENMLFKMLEVHANIVADLDLRSKRANNQQTTTGRDCFTAFLRRLTGNYNYYQKKDPSKSDQELVEVAYRYFWRKNRNNLGHYFRYVYNIFKYIDNSDREDKKTYTNIVRAQLSDHEVALLYYNCLSEFGSEKFKPMAVEYELFDNMPKDLLIRVQHEDLYPQKAFGSSQP</sequence>
<dbReference type="InterPro" id="IPR031709">
    <property type="entry name" value="PutAbiC"/>
</dbReference>
<dbReference type="Proteomes" id="UP000502117">
    <property type="component" value="Chromosome"/>
</dbReference>
<accession>A0A6G7LMX8</accession>
<evidence type="ECO:0000313" key="2">
    <source>
        <dbReference type="EMBL" id="QIJ03153.1"/>
    </source>
</evidence>
<dbReference type="KEGG" id="schk:GII14_02505"/>
<evidence type="ECO:0008006" key="4">
    <source>
        <dbReference type="Google" id="ProtNLM"/>
    </source>
</evidence>
<name>A0A6G7LMX8_9GAMM</name>
<dbReference type="Pfam" id="PF16872">
    <property type="entry name" value="putAbiC"/>
    <property type="match status" value="1"/>
</dbReference>
<dbReference type="EMBL" id="CP045857">
    <property type="protein sequence ID" value="QIJ03153.1"/>
    <property type="molecule type" value="Genomic_DNA"/>
</dbReference>